<gene>
    <name evidence="3" type="ORF">GB883_10715</name>
</gene>
<evidence type="ECO:0008006" key="5">
    <source>
        <dbReference type="Google" id="ProtNLM"/>
    </source>
</evidence>
<dbReference type="InterPro" id="IPR006311">
    <property type="entry name" value="TAT_signal"/>
</dbReference>
<dbReference type="PROSITE" id="PS51257">
    <property type="entry name" value="PROKAR_LIPOPROTEIN"/>
    <property type="match status" value="1"/>
</dbReference>
<dbReference type="AlphaFoldDB" id="A0A7J5UNY8"/>
<accession>A0A7J5UNY8</accession>
<feature type="region of interest" description="Disordered" evidence="1">
    <location>
        <begin position="30"/>
        <end position="58"/>
    </location>
</feature>
<name>A0A7J5UNY8_9MICO</name>
<dbReference type="EMBL" id="WHJE01000043">
    <property type="protein sequence ID" value="KAE8764116.1"/>
    <property type="molecule type" value="Genomic_DNA"/>
</dbReference>
<evidence type="ECO:0000256" key="2">
    <source>
        <dbReference type="SAM" id="SignalP"/>
    </source>
</evidence>
<evidence type="ECO:0000313" key="4">
    <source>
        <dbReference type="Proteomes" id="UP000451860"/>
    </source>
</evidence>
<feature type="compositionally biased region" description="Low complexity" evidence="1">
    <location>
        <begin position="30"/>
        <end position="50"/>
    </location>
</feature>
<protein>
    <recommendedName>
        <fullName evidence="5">DUF5067 domain-containing protein</fullName>
    </recommendedName>
</protein>
<reference evidence="3 4" key="1">
    <citation type="submission" date="2019-10" db="EMBL/GenBank/DDBJ databases">
        <title>Georgenia wutianyii sp. nov. and Georgenia yuyongxinii sp. nov. isolated from plateau pika (Ochotona curzoniae) in the Qinghai-Tibet plateau of China.</title>
        <authorList>
            <person name="Tian Z."/>
        </authorList>
    </citation>
    <scope>NUCLEOTIDE SEQUENCE [LARGE SCALE GENOMIC DNA]</scope>
    <source>
        <strain evidence="3 4">DSM 21501</strain>
    </source>
</reference>
<keyword evidence="2" id="KW-0732">Signal</keyword>
<dbReference type="PROSITE" id="PS51318">
    <property type="entry name" value="TAT"/>
    <property type="match status" value="1"/>
</dbReference>
<sequence>MRPARRAALLGATALTMALLAACSSSSDAPADEAPAATATATSGNGAKAAPASGAGVDDLDPADVIAEQTYTVPGSEDKVTVGVHSLVVKGDVMVLNLFFTPEFADHPKDEPISVFDMVGSAWDPSLVDRENLKEYTILSENVTTDWAADQVHTEATNGQPVLWWGGYAAPQDDIDTVDVRVLDELPEFTDVPITR</sequence>
<keyword evidence="4" id="KW-1185">Reference proteome</keyword>
<organism evidence="3 4">
    <name type="scientific">Georgenia thermotolerans</name>
    <dbReference type="NCBI Taxonomy" id="527326"/>
    <lineage>
        <taxon>Bacteria</taxon>
        <taxon>Bacillati</taxon>
        <taxon>Actinomycetota</taxon>
        <taxon>Actinomycetes</taxon>
        <taxon>Micrococcales</taxon>
        <taxon>Bogoriellaceae</taxon>
        <taxon>Georgenia</taxon>
    </lineage>
</organism>
<dbReference type="Proteomes" id="UP000451860">
    <property type="component" value="Unassembled WGS sequence"/>
</dbReference>
<dbReference type="RefSeq" id="WP_152204262.1">
    <property type="nucleotide sequence ID" value="NZ_VUKF01000047.1"/>
</dbReference>
<feature type="chain" id="PRO_5038774599" description="DUF5067 domain-containing protein" evidence="2">
    <location>
        <begin position="22"/>
        <end position="196"/>
    </location>
</feature>
<comment type="caution">
    <text evidence="3">The sequence shown here is derived from an EMBL/GenBank/DDBJ whole genome shotgun (WGS) entry which is preliminary data.</text>
</comment>
<feature type="signal peptide" evidence="2">
    <location>
        <begin position="1"/>
        <end position="21"/>
    </location>
</feature>
<evidence type="ECO:0000256" key="1">
    <source>
        <dbReference type="SAM" id="MobiDB-lite"/>
    </source>
</evidence>
<dbReference type="OrthoDB" id="4964930at2"/>
<proteinExistence type="predicted"/>
<evidence type="ECO:0000313" key="3">
    <source>
        <dbReference type="EMBL" id="KAE8764116.1"/>
    </source>
</evidence>